<sequence>MMMMMGRVMCVLAVVLCCTCGYTMTVGVAANEGKLNKLHEAADISWHQFPAITPAIREKQANYTKCKKAPNHTVEGINCAEWDEFKPKPPIQPNPTDTLAHPTADLGRESTRVEPGHGSQPPAADSPRETSEREGSTTDVVSSVNPPQEAGNAESTTGTGAKPTQSPPQDSAAAPQSNNEESNTGNSTSGADSQETNTTTPQSPESNVTDAPTTTPSPAPNAEINSNIVSTVQKNKPIVDSSVSPVWIRTAASLMIVAVLFSVTVY</sequence>
<evidence type="ECO:0000256" key="2">
    <source>
        <dbReference type="SAM" id="SignalP"/>
    </source>
</evidence>
<name>A0A1X0P753_9TRYP</name>
<evidence type="ECO:0008006" key="5">
    <source>
        <dbReference type="Google" id="ProtNLM"/>
    </source>
</evidence>
<dbReference type="GeneID" id="39981709"/>
<feature type="compositionally biased region" description="Basic and acidic residues" evidence="1">
    <location>
        <begin position="106"/>
        <end position="115"/>
    </location>
</feature>
<proteinExistence type="predicted"/>
<reference evidence="3 4" key="1">
    <citation type="submission" date="2017-03" db="EMBL/GenBank/DDBJ databases">
        <title>An alternative strategy for trypanosome survival in the mammalian bloodstream revealed through genome and transcriptome analysis of the ubiquitous bovine parasite Trypanosoma (Megatrypanum) theileri.</title>
        <authorList>
            <person name="Kelly S."/>
            <person name="Ivens A."/>
            <person name="Mott A."/>
            <person name="O'Neill E."/>
            <person name="Emms D."/>
            <person name="Macleod O."/>
            <person name="Voorheis P."/>
            <person name="Matthews J."/>
            <person name="Matthews K."/>
            <person name="Carrington M."/>
        </authorList>
    </citation>
    <scope>NUCLEOTIDE SEQUENCE [LARGE SCALE GENOMIC DNA]</scope>
    <source>
        <strain evidence="3">Edinburgh</strain>
    </source>
</reference>
<feature type="compositionally biased region" description="Polar residues" evidence="1">
    <location>
        <begin position="191"/>
        <end position="208"/>
    </location>
</feature>
<feature type="compositionally biased region" description="Low complexity" evidence="1">
    <location>
        <begin position="177"/>
        <end position="190"/>
    </location>
</feature>
<feature type="region of interest" description="Disordered" evidence="1">
    <location>
        <begin position="84"/>
        <end position="223"/>
    </location>
</feature>
<accession>A0A1X0P753</accession>
<feature type="compositionally biased region" description="Polar residues" evidence="1">
    <location>
        <begin position="137"/>
        <end position="146"/>
    </location>
</feature>
<keyword evidence="4" id="KW-1185">Reference proteome</keyword>
<dbReference type="EMBL" id="NBCO01000003">
    <property type="protein sequence ID" value="ORC92409.1"/>
    <property type="molecule type" value="Genomic_DNA"/>
</dbReference>
<evidence type="ECO:0000313" key="4">
    <source>
        <dbReference type="Proteomes" id="UP000192257"/>
    </source>
</evidence>
<keyword evidence="2" id="KW-0732">Signal</keyword>
<gene>
    <name evidence="3" type="ORF">TM35_000031620</name>
</gene>
<protein>
    <recommendedName>
        <fullName evidence="5">Mucin-associated surface protein (MASP)</fullName>
    </recommendedName>
</protein>
<dbReference type="AlphaFoldDB" id="A0A1X0P753"/>
<dbReference type="RefSeq" id="XP_028886475.1">
    <property type="nucleotide sequence ID" value="XM_029021929.1"/>
</dbReference>
<organism evidence="3 4">
    <name type="scientific">Trypanosoma theileri</name>
    <dbReference type="NCBI Taxonomy" id="67003"/>
    <lineage>
        <taxon>Eukaryota</taxon>
        <taxon>Discoba</taxon>
        <taxon>Euglenozoa</taxon>
        <taxon>Kinetoplastea</taxon>
        <taxon>Metakinetoplastina</taxon>
        <taxon>Trypanosomatida</taxon>
        <taxon>Trypanosomatidae</taxon>
        <taxon>Trypanosoma</taxon>
    </lineage>
</organism>
<dbReference type="Proteomes" id="UP000192257">
    <property type="component" value="Unassembled WGS sequence"/>
</dbReference>
<feature type="signal peptide" evidence="2">
    <location>
        <begin position="1"/>
        <end position="25"/>
    </location>
</feature>
<evidence type="ECO:0000256" key="1">
    <source>
        <dbReference type="SAM" id="MobiDB-lite"/>
    </source>
</evidence>
<evidence type="ECO:0000313" key="3">
    <source>
        <dbReference type="EMBL" id="ORC92409.1"/>
    </source>
</evidence>
<comment type="caution">
    <text evidence="3">The sequence shown here is derived from an EMBL/GenBank/DDBJ whole genome shotgun (WGS) entry which is preliminary data.</text>
</comment>
<feature type="compositionally biased region" description="Polar residues" evidence="1">
    <location>
        <begin position="153"/>
        <end position="169"/>
    </location>
</feature>
<feature type="chain" id="PRO_5010877506" description="Mucin-associated surface protein (MASP)" evidence="2">
    <location>
        <begin position="26"/>
        <end position="266"/>
    </location>
</feature>
<feature type="compositionally biased region" description="Low complexity" evidence="1">
    <location>
        <begin position="209"/>
        <end position="222"/>
    </location>
</feature>
<dbReference type="VEuPathDB" id="TriTrypDB:TM35_000031620"/>
<feature type="compositionally biased region" description="Basic and acidic residues" evidence="1">
    <location>
        <begin position="126"/>
        <end position="136"/>
    </location>
</feature>